<evidence type="ECO:0000259" key="1">
    <source>
        <dbReference type="Pfam" id="PF19575"/>
    </source>
</evidence>
<dbReference type="STRING" id="1907.SGLAU_30890"/>
<dbReference type="Proteomes" id="UP000029482">
    <property type="component" value="Chromosome"/>
</dbReference>
<dbReference type="OrthoDB" id="3541261at2"/>
<feature type="domain" description="Helix-turn-helix" evidence="1">
    <location>
        <begin position="2"/>
        <end position="62"/>
    </location>
</feature>
<reference evidence="3" key="1">
    <citation type="journal article" date="2015" name="J. Biotechnol.">
        <title>Complete genome sequence of the actinobacterium Streptomyces glaucescens GLA.O (DSM 40922) consisting of a linear chromosome and one linear plasmid.</title>
        <authorList>
            <person name="Ortseifen V."/>
            <person name="Winkler A."/>
            <person name="Albersmeier A."/>
            <person name="Wendler S."/>
            <person name="Puhler A."/>
            <person name="Kalinowski J."/>
            <person name="Ruckert C."/>
        </authorList>
    </citation>
    <scope>NUCLEOTIDE SEQUENCE [LARGE SCALE GENOMIC DNA]</scope>
    <source>
        <strain evidence="3">DSM 40922 / GLA O</strain>
    </source>
</reference>
<gene>
    <name evidence="2" type="ORF">SGLAU_30890</name>
</gene>
<protein>
    <recommendedName>
        <fullName evidence="1">Helix-turn-helix domain-containing protein</fullName>
    </recommendedName>
</protein>
<organism evidence="2 3">
    <name type="scientific">Streptomyces glaucescens</name>
    <dbReference type="NCBI Taxonomy" id="1907"/>
    <lineage>
        <taxon>Bacteria</taxon>
        <taxon>Bacillati</taxon>
        <taxon>Actinomycetota</taxon>
        <taxon>Actinomycetes</taxon>
        <taxon>Kitasatosporales</taxon>
        <taxon>Streptomycetaceae</taxon>
        <taxon>Streptomyces</taxon>
    </lineage>
</organism>
<keyword evidence="3" id="KW-1185">Reference proteome</keyword>
<dbReference type="Gene3D" id="1.10.10.60">
    <property type="entry name" value="Homeodomain-like"/>
    <property type="match status" value="1"/>
</dbReference>
<proteinExistence type="predicted"/>
<name>A0A089XJF9_STRGA</name>
<dbReference type="RefSeq" id="WP_043505797.1">
    <property type="nucleotide sequence ID" value="NZ_CAWNHH010000772.1"/>
</dbReference>
<dbReference type="EMBL" id="CP009438">
    <property type="protein sequence ID" value="AIS02112.1"/>
    <property type="molecule type" value="Genomic_DNA"/>
</dbReference>
<dbReference type="InterPro" id="IPR045745">
    <property type="entry name" value="HTH_58_Actinobacteria-type"/>
</dbReference>
<accession>A0A089XJF9</accession>
<dbReference type="HOGENOM" id="CLU_161414_1_1_11"/>
<dbReference type="eggNOG" id="ENOG5031V9X">
    <property type="taxonomic scope" value="Bacteria"/>
</dbReference>
<dbReference type="KEGG" id="sgu:SGLAU_30890"/>
<evidence type="ECO:0000313" key="3">
    <source>
        <dbReference type="Proteomes" id="UP000029482"/>
    </source>
</evidence>
<sequence length="72" mass="8103">MDKGKQITGTARVELAREMKRQYEQGLSIRAIAEAHGRSYGFVHRVLTEAEAPLRNRGGDHRRLEKSGRAKG</sequence>
<dbReference type="AlphaFoldDB" id="A0A089XJF9"/>
<dbReference type="Pfam" id="PF19575">
    <property type="entry name" value="HTH_58"/>
    <property type="match status" value="1"/>
</dbReference>
<evidence type="ECO:0000313" key="2">
    <source>
        <dbReference type="EMBL" id="AIS02112.1"/>
    </source>
</evidence>